<dbReference type="AlphaFoldDB" id="A0A0P1B3V4"/>
<proteinExistence type="predicted"/>
<evidence type="ECO:0000313" key="1">
    <source>
        <dbReference type="EMBL" id="CEG48798.1"/>
    </source>
</evidence>
<name>A0A0P1B3V4_PLAHL</name>
<sequence>MLSTVQASLGFTDLAVPDCFGDPDVEYFRSVLPERIMVYILLVAIQNTPVSFSVSLAE</sequence>
<dbReference type="RefSeq" id="XP_024585167.1">
    <property type="nucleotide sequence ID" value="XM_024719916.1"/>
</dbReference>
<protein>
    <submittedName>
        <fullName evidence="1">Uncharacterized protein</fullName>
    </submittedName>
</protein>
<dbReference type="EMBL" id="CCYD01003042">
    <property type="protein sequence ID" value="CEG48798.1"/>
    <property type="molecule type" value="Genomic_DNA"/>
</dbReference>
<keyword evidence="2" id="KW-1185">Reference proteome</keyword>
<organism evidence="1 2">
    <name type="scientific">Plasmopara halstedii</name>
    <name type="common">Downy mildew of sunflower</name>
    <dbReference type="NCBI Taxonomy" id="4781"/>
    <lineage>
        <taxon>Eukaryota</taxon>
        <taxon>Sar</taxon>
        <taxon>Stramenopiles</taxon>
        <taxon>Oomycota</taxon>
        <taxon>Peronosporomycetes</taxon>
        <taxon>Peronosporales</taxon>
        <taxon>Peronosporaceae</taxon>
        <taxon>Plasmopara</taxon>
    </lineage>
</organism>
<dbReference type="Proteomes" id="UP000054928">
    <property type="component" value="Unassembled WGS sequence"/>
</dbReference>
<reference evidence="2" key="1">
    <citation type="submission" date="2014-09" db="EMBL/GenBank/DDBJ databases">
        <authorList>
            <person name="Sharma Rahul"/>
            <person name="Thines Marco"/>
        </authorList>
    </citation>
    <scope>NUCLEOTIDE SEQUENCE [LARGE SCALE GENOMIC DNA]</scope>
</reference>
<accession>A0A0P1B3V4</accession>
<evidence type="ECO:0000313" key="2">
    <source>
        <dbReference type="Proteomes" id="UP000054928"/>
    </source>
</evidence>
<dbReference type="GeneID" id="36401653"/>